<protein>
    <submittedName>
        <fullName evidence="1">Uncharacterized protein</fullName>
    </submittedName>
</protein>
<name>A0A0A9H3T0_ARUDO</name>
<organism evidence="1">
    <name type="scientific">Arundo donax</name>
    <name type="common">Giant reed</name>
    <name type="synonym">Donax arundinaceus</name>
    <dbReference type="NCBI Taxonomy" id="35708"/>
    <lineage>
        <taxon>Eukaryota</taxon>
        <taxon>Viridiplantae</taxon>
        <taxon>Streptophyta</taxon>
        <taxon>Embryophyta</taxon>
        <taxon>Tracheophyta</taxon>
        <taxon>Spermatophyta</taxon>
        <taxon>Magnoliopsida</taxon>
        <taxon>Liliopsida</taxon>
        <taxon>Poales</taxon>
        <taxon>Poaceae</taxon>
        <taxon>PACMAD clade</taxon>
        <taxon>Arundinoideae</taxon>
        <taxon>Arundineae</taxon>
        <taxon>Arundo</taxon>
    </lineage>
</organism>
<accession>A0A0A9H3T0</accession>
<proteinExistence type="predicted"/>
<dbReference type="EMBL" id="GBRH01170373">
    <property type="protein sequence ID" value="JAE27523.1"/>
    <property type="molecule type" value="Transcribed_RNA"/>
</dbReference>
<sequence length="21" mass="2432">MAQANLRRAWGFNLTPKISEK</sequence>
<reference evidence="1" key="1">
    <citation type="submission" date="2014-09" db="EMBL/GenBank/DDBJ databases">
        <authorList>
            <person name="Magalhaes I.L.F."/>
            <person name="Oliveira U."/>
            <person name="Santos F.R."/>
            <person name="Vidigal T.H.D.A."/>
            <person name="Brescovit A.D."/>
            <person name="Santos A.J."/>
        </authorList>
    </citation>
    <scope>NUCLEOTIDE SEQUENCE</scope>
    <source>
        <tissue evidence="1">Shoot tissue taken approximately 20 cm above the soil surface</tissue>
    </source>
</reference>
<reference evidence="1" key="2">
    <citation type="journal article" date="2015" name="Data Brief">
        <title>Shoot transcriptome of the giant reed, Arundo donax.</title>
        <authorList>
            <person name="Barrero R.A."/>
            <person name="Guerrero F.D."/>
            <person name="Moolhuijzen P."/>
            <person name="Goolsby J.A."/>
            <person name="Tidwell J."/>
            <person name="Bellgard S.E."/>
            <person name="Bellgard M.I."/>
        </authorList>
    </citation>
    <scope>NUCLEOTIDE SEQUENCE</scope>
    <source>
        <tissue evidence="1">Shoot tissue taken approximately 20 cm above the soil surface</tissue>
    </source>
</reference>
<evidence type="ECO:0000313" key="1">
    <source>
        <dbReference type="EMBL" id="JAE27523.1"/>
    </source>
</evidence>
<dbReference type="AlphaFoldDB" id="A0A0A9H3T0"/>